<dbReference type="AlphaFoldDB" id="A0A084U7F0"/>
<name>A0A084U7F0_9HYPH</name>
<evidence type="ECO:0000313" key="3">
    <source>
        <dbReference type="EMBL" id="KFB08886.1"/>
    </source>
</evidence>
<keyword evidence="2" id="KW-0472">Membrane</keyword>
<organism evidence="3 4">
    <name type="scientific">Nitratireductor basaltis</name>
    <dbReference type="NCBI Taxonomy" id="472175"/>
    <lineage>
        <taxon>Bacteria</taxon>
        <taxon>Pseudomonadati</taxon>
        <taxon>Pseudomonadota</taxon>
        <taxon>Alphaproteobacteria</taxon>
        <taxon>Hyphomicrobiales</taxon>
        <taxon>Phyllobacteriaceae</taxon>
        <taxon>Nitratireductor</taxon>
    </lineage>
</organism>
<dbReference type="STRING" id="472175.EL18_03141"/>
<dbReference type="OrthoDB" id="9983962at2"/>
<accession>A0A084U7F0</accession>
<feature type="compositionally biased region" description="Acidic residues" evidence="1">
    <location>
        <begin position="64"/>
        <end position="78"/>
    </location>
</feature>
<sequence>MREKLSENKARQGRRGFPVLIVLIAALILAAIAWWGAEIYGVAIDESQPVETPASEDTPVGAEVDNEVDAELDPEPNQ</sequence>
<keyword evidence="4" id="KW-1185">Reference proteome</keyword>
<feature type="region of interest" description="Disordered" evidence="1">
    <location>
        <begin position="46"/>
        <end position="78"/>
    </location>
</feature>
<dbReference type="Proteomes" id="UP000053675">
    <property type="component" value="Unassembled WGS sequence"/>
</dbReference>
<evidence type="ECO:0000313" key="4">
    <source>
        <dbReference type="Proteomes" id="UP000053675"/>
    </source>
</evidence>
<gene>
    <name evidence="3" type="ORF">EL18_03141</name>
</gene>
<protein>
    <submittedName>
        <fullName evidence="3">Uncharacterized protein</fullName>
    </submittedName>
</protein>
<comment type="caution">
    <text evidence="3">The sequence shown here is derived from an EMBL/GenBank/DDBJ whole genome shotgun (WGS) entry which is preliminary data.</text>
</comment>
<dbReference type="RefSeq" id="WP_051914350.1">
    <property type="nucleotide sequence ID" value="NZ_JMQM01000002.1"/>
</dbReference>
<dbReference type="EMBL" id="JMQM01000002">
    <property type="protein sequence ID" value="KFB08886.1"/>
    <property type="molecule type" value="Genomic_DNA"/>
</dbReference>
<keyword evidence="2" id="KW-1133">Transmembrane helix</keyword>
<reference evidence="3 4" key="1">
    <citation type="submission" date="2014-05" db="EMBL/GenBank/DDBJ databases">
        <title>Draft Genome Sequence of Nitratireductor basaltis Strain UMTGB225, A Marine Bacterium Isolated from Green Barrel Tunicate.</title>
        <authorList>
            <person name="Gan H.Y."/>
        </authorList>
    </citation>
    <scope>NUCLEOTIDE SEQUENCE [LARGE SCALE GENOMIC DNA]</scope>
    <source>
        <strain evidence="3 4">UMTGB225</strain>
    </source>
</reference>
<evidence type="ECO:0000256" key="1">
    <source>
        <dbReference type="SAM" id="MobiDB-lite"/>
    </source>
</evidence>
<dbReference type="PATRIC" id="fig|472175.3.peg.3137"/>
<proteinExistence type="predicted"/>
<evidence type="ECO:0000256" key="2">
    <source>
        <dbReference type="SAM" id="Phobius"/>
    </source>
</evidence>
<feature type="transmembrane region" description="Helical" evidence="2">
    <location>
        <begin position="16"/>
        <end position="37"/>
    </location>
</feature>
<keyword evidence="2" id="KW-0812">Transmembrane</keyword>